<evidence type="ECO:0000256" key="4">
    <source>
        <dbReference type="ARBA" id="ARBA00022692"/>
    </source>
</evidence>
<dbReference type="Gene3D" id="1.20.1560.10">
    <property type="entry name" value="ABC transporter type 1, transmembrane domain"/>
    <property type="match status" value="2"/>
</dbReference>
<feature type="domain" description="ABC transmembrane type-1" evidence="13">
    <location>
        <begin position="488"/>
        <end position="771"/>
    </location>
</feature>
<dbReference type="CDD" id="cd03250">
    <property type="entry name" value="ABCC_MRP_domain1"/>
    <property type="match status" value="1"/>
</dbReference>
<dbReference type="PANTHER" id="PTHR24223:SF443">
    <property type="entry name" value="MULTIDRUG-RESISTANCE LIKE PROTEIN 1, ISOFORM I"/>
    <property type="match status" value="1"/>
</dbReference>
<dbReference type="GO" id="GO:0000329">
    <property type="term" value="C:fungal-type vacuole membrane"/>
    <property type="evidence" value="ECO:0007669"/>
    <property type="project" value="UniProtKB-ARBA"/>
</dbReference>
<dbReference type="Pfam" id="PF00005">
    <property type="entry name" value="ABC_tran"/>
    <property type="match status" value="2"/>
</dbReference>
<dbReference type="AlphaFoldDB" id="A0A9W8LTG4"/>
<dbReference type="GO" id="GO:0005524">
    <property type="term" value="F:ATP binding"/>
    <property type="evidence" value="ECO:0007669"/>
    <property type="project" value="UniProtKB-KW"/>
</dbReference>
<evidence type="ECO:0000256" key="3">
    <source>
        <dbReference type="ARBA" id="ARBA00022448"/>
    </source>
</evidence>
<feature type="domain" description="ABC transporter" evidence="12">
    <location>
        <begin position="163"/>
        <end position="387"/>
    </location>
</feature>
<dbReference type="GO" id="GO:0140359">
    <property type="term" value="F:ABC-type transporter activity"/>
    <property type="evidence" value="ECO:0007669"/>
    <property type="project" value="InterPro"/>
</dbReference>
<protein>
    <recommendedName>
        <fullName evidence="16">P-loop containing nucleoside triphosphate hydrolase protein</fullName>
    </recommendedName>
</protein>
<evidence type="ECO:0000259" key="13">
    <source>
        <dbReference type="PROSITE" id="PS50929"/>
    </source>
</evidence>
<dbReference type="InterPro" id="IPR003593">
    <property type="entry name" value="AAA+_ATPase"/>
</dbReference>
<dbReference type="OrthoDB" id="6500128at2759"/>
<dbReference type="InterPro" id="IPR003439">
    <property type="entry name" value="ABC_transporter-like_ATP-bd"/>
</dbReference>
<keyword evidence="9 11" id="KW-1133">Transmembrane helix</keyword>
<keyword evidence="3" id="KW-0813">Transport</keyword>
<dbReference type="Gene3D" id="3.40.50.300">
    <property type="entry name" value="P-loop containing nucleotide triphosphate hydrolases"/>
    <property type="match status" value="2"/>
</dbReference>
<dbReference type="FunFam" id="3.40.50.300:FF:000074">
    <property type="entry name" value="Multidrug resistance-associated protein 5 isoform 1"/>
    <property type="match status" value="1"/>
</dbReference>
<evidence type="ECO:0000256" key="7">
    <source>
        <dbReference type="ARBA" id="ARBA00022840"/>
    </source>
</evidence>
<sequence>MAKLLMGYRDQRMGIMSEVITGIRIVKMYAWESSFIKRINNVRVSKELETIRKNSVLKIAIRYLKNLMPYLVSFATFGTYSLFDNVSRGPFGAKIIFVSMPLFSLLRIALAYIPEIVPSTSKAIASSRRISKFLTASEIDISAINRQPYDRDIIGSSDDDVLVSIDGGTFKYTLSGNVILRNINIECTRNGLVAIIGRIGSGKSSLVSAILGDMIKYSGNVAVRGSIAYVPQQPWILNATIRDNILFGSNYDREFYEQVIDACALRQDLDALPTGDMTEIGERGINLSGGQKMRVSLARAVYSRADVYLLDDPLAAVDAHVSKHIFTHVLGPQGLLQSRARILVTNAVQYLNNVDNIVMLNNNTIVEQGSFRRAMNRRGDIFEFVHRHIGGENTFISSGGILSSTENISNGISDIGGSGISEQSMVDANAISIRKAPICSDKHVLPEQSGKQTNDDGRITTTELRQKGAVKWKIYRAYINSSGALNVLIIVVTLALLVIVEVCSNLWLKHWSADNAVLSSFHATGYYLSIYGVFGIFFTFVELLRLFFIWNVCAIQASKIVHQNMLTSVMHLPMLFFDTTPTGRILNRFSSDLEQCDEKVPASVSSTTIQLCGLVTALVIIAIVAPLSLTIMPLLILVGTYYQRLYISSSREIKRLDSTTRSPIYAYFHESVSGVSTIRAFGQQSRFIAEIEHLIGQHMRVDNAYRLINQWLPMRLETMGSILMCAAALKAVASMHYSGVGNPAVLGLVISSTFTLANTSFSILRNYGNLEVAMTHLERAVEYGNLPSEAANIIEDCRPKEVWPEQGVVEFKNYSTRYREGLDLVLKDLSFRVAPRQKVGIVGRTGAGKSSLTLALFRIIEAAGGQILLDGEDISQYGLFDVRSKLSIIPQDPVLFAGTVRENLDPFGSYSDQDIWRALEQAHLAEYIRSKDERLEYMVTQSGENLSVGQRQLICLARALLKHAKVLVLDEATAAIDNATDEIIQQTIRSEFKNCTVLTIAHRLDTVIDSDMILVIDGGRVAEYDMPQNLLAKRDSMFAKLVEEAQNSRAQ</sequence>
<keyword evidence="8" id="KW-1278">Translocase</keyword>
<dbReference type="PANTHER" id="PTHR24223">
    <property type="entry name" value="ATP-BINDING CASSETTE SUB-FAMILY C"/>
    <property type="match status" value="1"/>
</dbReference>
<feature type="domain" description="ABC transporter" evidence="12">
    <location>
        <begin position="809"/>
        <end position="1043"/>
    </location>
</feature>
<evidence type="ECO:0000256" key="10">
    <source>
        <dbReference type="ARBA" id="ARBA00023136"/>
    </source>
</evidence>
<dbReference type="InterPro" id="IPR036640">
    <property type="entry name" value="ABC1_TM_sf"/>
</dbReference>
<evidence type="ECO:0000256" key="1">
    <source>
        <dbReference type="ARBA" id="ARBA00004128"/>
    </source>
</evidence>
<dbReference type="GO" id="GO:0016887">
    <property type="term" value="F:ATP hydrolysis activity"/>
    <property type="evidence" value="ECO:0007669"/>
    <property type="project" value="InterPro"/>
</dbReference>
<dbReference type="CDD" id="cd03244">
    <property type="entry name" value="ABCC_MRP_domain2"/>
    <property type="match status" value="1"/>
</dbReference>
<dbReference type="SUPFAM" id="SSF52540">
    <property type="entry name" value="P-loop containing nucleoside triphosphate hydrolases"/>
    <property type="match status" value="2"/>
</dbReference>
<dbReference type="FunFam" id="1.20.1560.10:FF:000013">
    <property type="entry name" value="ABC transporter C family member 2"/>
    <property type="match status" value="1"/>
</dbReference>
<dbReference type="Pfam" id="PF00664">
    <property type="entry name" value="ABC_membrane"/>
    <property type="match status" value="2"/>
</dbReference>
<feature type="transmembrane region" description="Helical" evidence="11">
    <location>
        <begin position="528"/>
        <end position="548"/>
    </location>
</feature>
<dbReference type="Proteomes" id="UP001140094">
    <property type="component" value="Unassembled WGS sequence"/>
</dbReference>
<evidence type="ECO:0000256" key="5">
    <source>
        <dbReference type="ARBA" id="ARBA00022737"/>
    </source>
</evidence>
<dbReference type="FunFam" id="3.40.50.300:FF:000450">
    <property type="entry name" value="ABC transporter C family member 2"/>
    <property type="match status" value="1"/>
</dbReference>
<gene>
    <name evidence="14" type="ORF">H4R20_002991</name>
</gene>
<dbReference type="PROSITE" id="PS50929">
    <property type="entry name" value="ABC_TM1F"/>
    <property type="match status" value="2"/>
</dbReference>
<organism evidence="14 15">
    <name type="scientific">Coemansia guatemalensis</name>
    <dbReference type="NCBI Taxonomy" id="2761395"/>
    <lineage>
        <taxon>Eukaryota</taxon>
        <taxon>Fungi</taxon>
        <taxon>Fungi incertae sedis</taxon>
        <taxon>Zoopagomycota</taxon>
        <taxon>Kickxellomycotina</taxon>
        <taxon>Kickxellomycetes</taxon>
        <taxon>Kickxellales</taxon>
        <taxon>Kickxellaceae</taxon>
        <taxon>Coemansia</taxon>
    </lineage>
</organism>
<keyword evidence="6" id="KW-0547">Nucleotide-binding</keyword>
<evidence type="ECO:0000256" key="11">
    <source>
        <dbReference type="SAM" id="Phobius"/>
    </source>
</evidence>
<comment type="similarity">
    <text evidence="2">Belongs to the ABC transporter superfamily. ABCC family. Conjugate transporter (TC 3.A.1.208) subfamily.</text>
</comment>
<dbReference type="SUPFAM" id="SSF90123">
    <property type="entry name" value="ABC transporter transmembrane region"/>
    <property type="match status" value="2"/>
</dbReference>
<reference evidence="14" key="1">
    <citation type="submission" date="2022-07" db="EMBL/GenBank/DDBJ databases">
        <title>Phylogenomic reconstructions and comparative analyses of Kickxellomycotina fungi.</title>
        <authorList>
            <person name="Reynolds N.K."/>
            <person name="Stajich J.E."/>
            <person name="Barry K."/>
            <person name="Grigoriev I.V."/>
            <person name="Crous P."/>
            <person name="Smith M.E."/>
        </authorList>
    </citation>
    <scope>NUCLEOTIDE SEQUENCE</scope>
    <source>
        <strain evidence="14">NRRL 1565</strain>
    </source>
</reference>
<dbReference type="CDD" id="cd18580">
    <property type="entry name" value="ABC_6TM_ABCC_D2"/>
    <property type="match status" value="1"/>
</dbReference>
<evidence type="ECO:0000313" key="15">
    <source>
        <dbReference type="Proteomes" id="UP001140094"/>
    </source>
</evidence>
<keyword evidence="7" id="KW-0067">ATP-binding</keyword>
<feature type="transmembrane region" description="Helical" evidence="11">
    <location>
        <begin position="95"/>
        <end position="113"/>
    </location>
</feature>
<keyword evidence="5" id="KW-0677">Repeat</keyword>
<feature type="transmembrane region" description="Helical" evidence="11">
    <location>
        <begin position="67"/>
        <end position="83"/>
    </location>
</feature>
<dbReference type="PROSITE" id="PS00211">
    <property type="entry name" value="ABC_TRANSPORTER_1"/>
    <property type="match status" value="2"/>
</dbReference>
<accession>A0A9W8LTG4</accession>
<evidence type="ECO:0000256" key="8">
    <source>
        <dbReference type="ARBA" id="ARBA00022967"/>
    </source>
</evidence>
<feature type="domain" description="ABC transmembrane type-1" evidence="13">
    <location>
        <begin position="1"/>
        <end position="122"/>
    </location>
</feature>
<comment type="subcellular location">
    <subcellularLocation>
        <location evidence="1">Vacuole membrane</location>
        <topology evidence="1">Multi-pass membrane protein</topology>
    </subcellularLocation>
</comment>
<keyword evidence="10 11" id="KW-0472">Membrane</keyword>
<keyword evidence="15" id="KW-1185">Reference proteome</keyword>
<dbReference type="PROSITE" id="PS50893">
    <property type="entry name" value="ABC_TRANSPORTER_2"/>
    <property type="match status" value="2"/>
</dbReference>
<proteinExistence type="inferred from homology"/>
<keyword evidence="4 11" id="KW-0812">Transmembrane</keyword>
<feature type="transmembrane region" description="Helical" evidence="11">
    <location>
        <begin position="483"/>
        <end position="508"/>
    </location>
</feature>
<name>A0A9W8LTG4_9FUNG</name>
<evidence type="ECO:0000256" key="2">
    <source>
        <dbReference type="ARBA" id="ARBA00009726"/>
    </source>
</evidence>
<feature type="transmembrane region" description="Helical" evidence="11">
    <location>
        <begin position="614"/>
        <end position="642"/>
    </location>
</feature>
<evidence type="ECO:0000256" key="6">
    <source>
        <dbReference type="ARBA" id="ARBA00022741"/>
    </source>
</evidence>
<dbReference type="InterPro" id="IPR050173">
    <property type="entry name" value="ABC_transporter_C-like"/>
</dbReference>
<evidence type="ECO:0000259" key="12">
    <source>
        <dbReference type="PROSITE" id="PS50893"/>
    </source>
</evidence>
<dbReference type="InterPro" id="IPR027417">
    <property type="entry name" value="P-loop_NTPase"/>
</dbReference>
<comment type="caution">
    <text evidence="14">The sequence shown here is derived from an EMBL/GenBank/DDBJ whole genome shotgun (WGS) entry which is preliminary data.</text>
</comment>
<evidence type="ECO:0008006" key="16">
    <source>
        <dbReference type="Google" id="ProtNLM"/>
    </source>
</evidence>
<evidence type="ECO:0000256" key="9">
    <source>
        <dbReference type="ARBA" id="ARBA00022989"/>
    </source>
</evidence>
<dbReference type="InterPro" id="IPR017871">
    <property type="entry name" value="ABC_transporter-like_CS"/>
</dbReference>
<dbReference type="SMART" id="SM00382">
    <property type="entry name" value="AAA"/>
    <property type="match status" value="2"/>
</dbReference>
<dbReference type="EMBL" id="JANBUO010000557">
    <property type="protein sequence ID" value="KAJ2803189.1"/>
    <property type="molecule type" value="Genomic_DNA"/>
</dbReference>
<evidence type="ECO:0000313" key="14">
    <source>
        <dbReference type="EMBL" id="KAJ2803189.1"/>
    </source>
</evidence>
<dbReference type="InterPro" id="IPR044726">
    <property type="entry name" value="ABCC_6TM_D2"/>
</dbReference>
<dbReference type="InterPro" id="IPR011527">
    <property type="entry name" value="ABC1_TM_dom"/>
</dbReference>